<gene>
    <name evidence="9" type="ORF">PVK06_033146</name>
</gene>
<dbReference type="Pfam" id="PF23559">
    <property type="entry name" value="WHD_DRP"/>
    <property type="match status" value="1"/>
</dbReference>
<feature type="domain" description="Disease resistance protein winged helix" evidence="7">
    <location>
        <begin position="483"/>
        <end position="540"/>
    </location>
</feature>
<accession>A0ABR0NDH5</accession>
<dbReference type="InterPro" id="IPR056789">
    <property type="entry name" value="LRR_R13L1-DRL21"/>
</dbReference>
<feature type="domain" description="R13L1/DRL21-like LRR repeat region" evidence="8">
    <location>
        <begin position="724"/>
        <end position="840"/>
    </location>
</feature>
<dbReference type="PANTHER" id="PTHR36766">
    <property type="entry name" value="PLANT BROAD-SPECTRUM MILDEW RESISTANCE PROTEIN RPW8"/>
    <property type="match status" value="1"/>
</dbReference>
<keyword evidence="1" id="KW-0433">Leucine-rich repeat</keyword>
<organism evidence="9 10">
    <name type="scientific">Gossypium arboreum</name>
    <name type="common">Tree cotton</name>
    <name type="synonym">Gossypium nanking</name>
    <dbReference type="NCBI Taxonomy" id="29729"/>
    <lineage>
        <taxon>Eukaryota</taxon>
        <taxon>Viridiplantae</taxon>
        <taxon>Streptophyta</taxon>
        <taxon>Embryophyta</taxon>
        <taxon>Tracheophyta</taxon>
        <taxon>Spermatophyta</taxon>
        <taxon>Magnoliopsida</taxon>
        <taxon>eudicotyledons</taxon>
        <taxon>Gunneridae</taxon>
        <taxon>Pentapetalae</taxon>
        <taxon>rosids</taxon>
        <taxon>malvids</taxon>
        <taxon>Malvales</taxon>
        <taxon>Malvaceae</taxon>
        <taxon>Malvoideae</taxon>
        <taxon>Gossypium</taxon>
    </lineage>
</organism>
<keyword evidence="3" id="KW-0547">Nucleotide-binding</keyword>
<dbReference type="Gene3D" id="3.40.50.300">
    <property type="entry name" value="P-loop containing nucleotide triphosphate hydrolases"/>
    <property type="match status" value="2"/>
</dbReference>
<keyword evidence="5" id="KW-0067">ATP-binding</keyword>
<evidence type="ECO:0000256" key="1">
    <source>
        <dbReference type="ARBA" id="ARBA00022614"/>
    </source>
</evidence>
<feature type="domain" description="Disease resistance N-terminal" evidence="6">
    <location>
        <begin position="53"/>
        <end position="141"/>
    </location>
</feature>
<protein>
    <recommendedName>
        <fullName evidence="11">Disease resistance protein RGA3</fullName>
    </recommendedName>
</protein>
<evidence type="ECO:0008006" key="11">
    <source>
        <dbReference type="Google" id="ProtNLM"/>
    </source>
</evidence>
<dbReference type="Gene3D" id="3.80.10.10">
    <property type="entry name" value="Ribonuclease Inhibitor"/>
    <property type="match status" value="2"/>
</dbReference>
<dbReference type="Proteomes" id="UP001358586">
    <property type="component" value="Chromosome 10"/>
</dbReference>
<evidence type="ECO:0000256" key="3">
    <source>
        <dbReference type="ARBA" id="ARBA00022741"/>
    </source>
</evidence>
<dbReference type="InterPro" id="IPR058922">
    <property type="entry name" value="WHD_DRP"/>
</dbReference>
<dbReference type="EMBL" id="JARKNE010000010">
    <property type="protein sequence ID" value="KAK5792033.1"/>
    <property type="molecule type" value="Genomic_DNA"/>
</dbReference>
<dbReference type="SUPFAM" id="SSF52058">
    <property type="entry name" value="L domain-like"/>
    <property type="match status" value="1"/>
</dbReference>
<dbReference type="Pfam" id="PF18052">
    <property type="entry name" value="Rx_N"/>
    <property type="match status" value="2"/>
</dbReference>
<keyword evidence="10" id="KW-1185">Reference proteome</keyword>
<dbReference type="PRINTS" id="PR00364">
    <property type="entry name" value="DISEASERSIST"/>
</dbReference>
<evidence type="ECO:0000256" key="4">
    <source>
        <dbReference type="ARBA" id="ARBA00022821"/>
    </source>
</evidence>
<name>A0ABR0NDH5_GOSAR</name>
<dbReference type="SUPFAM" id="SSF52540">
    <property type="entry name" value="P-loop containing nucleoside triphosphate hydrolases"/>
    <property type="match status" value="2"/>
</dbReference>
<keyword evidence="4" id="KW-0611">Plant defense</keyword>
<keyword evidence="2" id="KW-0677">Repeat</keyword>
<reference evidence="9 10" key="1">
    <citation type="submission" date="2023-03" db="EMBL/GenBank/DDBJ databases">
        <title>WGS of Gossypium arboreum.</title>
        <authorList>
            <person name="Yu D."/>
        </authorList>
    </citation>
    <scope>NUCLEOTIDE SEQUENCE [LARGE SCALE GENOMIC DNA]</scope>
    <source>
        <tissue evidence="9">Leaf</tissue>
    </source>
</reference>
<dbReference type="InterPro" id="IPR032675">
    <property type="entry name" value="LRR_dom_sf"/>
</dbReference>
<evidence type="ECO:0000256" key="2">
    <source>
        <dbReference type="ARBA" id="ARBA00022737"/>
    </source>
</evidence>
<evidence type="ECO:0000259" key="6">
    <source>
        <dbReference type="Pfam" id="PF18052"/>
    </source>
</evidence>
<feature type="domain" description="Disease resistance N-terminal" evidence="6">
    <location>
        <begin position="292"/>
        <end position="358"/>
    </location>
</feature>
<comment type="caution">
    <text evidence="9">The sequence shown here is derived from an EMBL/GenBank/DDBJ whole genome shotgun (WGS) entry which is preliminary data.</text>
</comment>
<evidence type="ECO:0000313" key="10">
    <source>
        <dbReference type="Proteomes" id="UP001358586"/>
    </source>
</evidence>
<dbReference type="Pfam" id="PF25019">
    <property type="entry name" value="LRR_R13L1-DRL21"/>
    <property type="match status" value="1"/>
</dbReference>
<dbReference type="Gene3D" id="1.20.5.4130">
    <property type="match status" value="1"/>
</dbReference>
<evidence type="ECO:0000259" key="7">
    <source>
        <dbReference type="Pfam" id="PF23559"/>
    </source>
</evidence>
<evidence type="ECO:0000313" key="9">
    <source>
        <dbReference type="EMBL" id="KAK5792033.1"/>
    </source>
</evidence>
<dbReference type="PANTHER" id="PTHR36766:SF40">
    <property type="entry name" value="DISEASE RESISTANCE PROTEIN RGA3"/>
    <property type="match status" value="1"/>
</dbReference>
<proteinExistence type="predicted"/>
<evidence type="ECO:0000259" key="8">
    <source>
        <dbReference type="Pfam" id="PF25019"/>
    </source>
</evidence>
<sequence length="1059" mass="119900">MAHSGEAFTNTLRVVIDGVVVLNGKKPSEIVFPSAKEEILEMAEGILFDLTRKLLEALVSLAAEELGAAWGLKEEIDKLEKTALTIRAVLHDAEDQRNRNNHQVLLWLKNLKDVLYDVEDLLDEFFCDALRQKIVAGDGKLKKVRLFFSKSNQLAYGLKMAPKVKAIRERLHAIAADRDNFQLSNCPVKTPIEIRERDQTYSFERSEEIIGRDYDKNKIVQLLLESEPKQNVSIVPIIGIAGLGKTTLAKMVFNDEKLGDHFELKMWVCISKKFELKVIVEKVIEAATKTKPERLAKTGSAIRAVLRDAEDQRNRNNHQVRLWLENLKDVLYDVEDLLDEFTCDALRQKIVAGDGKPKKVRLFFSTSNQLAYGLKMAPKVKAIRERLDAIAADKANFQLSDCPVETPIEVRERDQTYSFELSEEIIGRDYDKNKIVRLLLKSEPEQNVSIVPIIGIGGLGKTTLAKMVFNDEKLGDHFELKMWLWMALGFVQPLSEDEDLEDTGYEYFKDLVWRSFIDCESMDYLGKSWFTMHDLMHDLACSVAGKEYCIVSLEEENVSERSRHVSFDNSSAEMGNTLLKATKVRSFAGNMDLPLYQQNYMASIANYKYLRMLNLSGSDIKMLPHSIGNLKHLKALYLSGNRYLLKLPSSLSRLQLLETLDLNGCSNFRTLPNKTSRLVSLKHLVIDGCHKLDYMPRGLGKLTRLQTLRWFVVGRTTGKNVGQLSELNGLNKLKGELHILGLQNAIAKHGSTYLKDKLNLKSLVLGWGCRGGEDETVLECIQPHPNLEKLSVIGYPGSKMSSWLSSVTNLSELILYGFANCQHLQPLHQLYSLKVIRLSRLEALEIVSETEMQEELVSGKSTTTFLPSLEELEINDCPNLKGWWKGDVGEASNPHLPCFPCLSHLIIKHCPNLTTMPLFPSVKTLKLKNTSSKPFQETMKLKMTKIEAPSLSTLHPLSKLVSLEIDEVKDLHSLQEEFLQNLTSLQTLMIRECINLTSMPEGMPGLTSLNHLEIIDCPQLSKRCQRNTGLDWPKIAHIERIRIEEGGIVEHYRGSRGTN</sequence>
<evidence type="ECO:0000256" key="5">
    <source>
        <dbReference type="ARBA" id="ARBA00022840"/>
    </source>
</evidence>
<dbReference type="InterPro" id="IPR027417">
    <property type="entry name" value="P-loop_NTPase"/>
</dbReference>
<dbReference type="InterPro" id="IPR041118">
    <property type="entry name" value="Rx_N"/>
</dbReference>